<dbReference type="AlphaFoldDB" id="A0A1P8K1K8"/>
<dbReference type="PRINTS" id="PR00260">
    <property type="entry name" value="CHEMTRNSDUCR"/>
</dbReference>
<keyword evidence="9" id="KW-1185">Reference proteome</keyword>
<dbReference type="SMART" id="SM00304">
    <property type="entry name" value="HAMP"/>
    <property type="match status" value="1"/>
</dbReference>
<dbReference type="PANTHER" id="PTHR43531:SF14">
    <property type="entry name" value="METHYL-ACCEPTING CHEMOTAXIS PROTEIN I-RELATED"/>
    <property type="match status" value="1"/>
</dbReference>
<evidence type="ECO:0000259" key="6">
    <source>
        <dbReference type="PROSITE" id="PS50111"/>
    </source>
</evidence>
<reference evidence="8 9" key="1">
    <citation type="submission" date="2017-01" db="EMBL/GenBank/DDBJ databases">
        <authorList>
            <person name="Mah S.A."/>
            <person name="Swanson W.J."/>
            <person name="Moy G.W."/>
            <person name="Vacquier V.D."/>
        </authorList>
    </citation>
    <scope>NUCLEOTIDE SEQUENCE [LARGE SCALE GENOMIC DNA]</scope>
    <source>
        <strain evidence="8 9">DCY110</strain>
    </source>
</reference>
<comment type="similarity">
    <text evidence="3">Belongs to the methyl-accepting chemotaxis (MCP) protein family.</text>
</comment>
<dbReference type="Pfam" id="PF00015">
    <property type="entry name" value="MCPsignal"/>
    <property type="match status" value="1"/>
</dbReference>
<dbReference type="GO" id="GO:0007165">
    <property type="term" value="P:signal transduction"/>
    <property type="evidence" value="ECO:0007669"/>
    <property type="project" value="UniProtKB-KW"/>
</dbReference>
<dbReference type="CDD" id="cd06225">
    <property type="entry name" value="HAMP"/>
    <property type="match status" value="1"/>
</dbReference>
<dbReference type="InterPro" id="IPR051310">
    <property type="entry name" value="MCP_chemotaxis"/>
</dbReference>
<evidence type="ECO:0000256" key="2">
    <source>
        <dbReference type="ARBA" id="ARBA00022481"/>
    </source>
</evidence>
<dbReference type="KEGG" id="rhy:RD110_24000"/>
<evidence type="ECO:0000313" key="9">
    <source>
        <dbReference type="Proteomes" id="UP000186609"/>
    </source>
</evidence>
<dbReference type="SUPFAM" id="SSF58104">
    <property type="entry name" value="Methyl-accepting chemotaxis protein (MCP) signaling domain"/>
    <property type="match status" value="1"/>
</dbReference>
<accession>A0A1P8K1K8</accession>
<keyword evidence="5" id="KW-0472">Membrane</keyword>
<organism evidence="8 9">
    <name type="scientific">Rhodoferax koreensis</name>
    <dbReference type="NCBI Taxonomy" id="1842727"/>
    <lineage>
        <taxon>Bacteria</taxon>
        <taxon>Pseudomonadati</taxon>
        <taxon>Pseudomonadota</taxon>
        <taxon>Betaproteobacteria</taxon>
        <taxon>Burkholderiales</taxon>
        <taxon>Comamonadaceae</taxon>
        <taxon>Rhodoferax</taxon>
    </lineage>
</organism>
<sequence length="542" mass="56845">MPLFNRLSIRARLYFSMVFSLLALVLIGAMGYVALDSTRGTMTELLTQKVPALTDVGDLRTTLGQVRRLEKDVIISGNNAVEVAALRESWGKSLAALRTGMATLRKRQASDAGFVKGIDGVTALLKQYEDGIAPVLEQIERAQIDGAVAGAYADRVKAHMENADKLLSELVAASRSQMQAAQQGLEERTAMLAGWLAAILALSLAVLIPLTLFSVRAISRSLARASALADRIAQGDLSVDVDTSAQDEVGQLVQAMARMQESLRGLVREVQSAGESISLASSEIASGNQDLSERTEQTANNLQQAASSMAELMDGAEKSGSASRQANTFASTAAEVAERGGNVVSQVVRTMDEINTSSRKIADIIGVIDGIAFQTNILALNAAVEAARAGEQGRGFAVVASEVRGLAQRSAQAAKEIRDLIGASVERVQGGARLVGDAGQTMDEIVKSVRQVTGIMGELAASAAEQGRGIGEISGSIQQLDQMTQQNAALVEQSAAASASLADQAVQLSRAVRLFKLNPQGTRSVAEAPGLGHAAPLRLSPG</sequence>
<evidence type="ECO:0000313" key="8">
    <source>
        <dbReference type="EMBL" id="APW39890.1"/>
    </source>
</evidence>
<keyword evidence="2" id="KW-0488">Methylation</keyword>
<comment type="subcellular location">
    <subcellularLocation>
        <location evidence="1">Membrane</location>
    </subcellularLocation>
</comment>
<dbReference type="InterPro" id="IPR003660">
    <property type="entry name" value="HAMP_dom"/>
</dbReference>
<evidence type="ECO:0000256" key="5">
    <source>
        <dbReference type="SAM" id="Phobius"/>
    </source>
</evidence>
<dbReference type="FunFam" id="1.10.287.950:FF:000001">
    <property type="entry name" value="Methyl-accepting chemotaxis sensory transducer"/>
    <property type="match status" value="1"/>
</dbReference>
<feature type="domain" description="Methyl-accepting transducer" evidence="6">
    <location>
        <begin position="273"/>
        <end position="502"/>
    </location>
</feature>
<dbReference type="STRING" id="1842727.RD110_24000"/>
<dbReference type="SMART" id="SM00283">
    <property type="entry name" value="MA"/>
    <property type="match status" value="1"/>
</dbReference>
<dbReference type="Pfam" id="PF12729">
    <property type="entry name" value="4HB_MCP_1"/>
    <property type="match status" value="1"/>
</dbReference>
<dbReference type="InterPro" id="IPR024478">
    <property type="entry name" value="HlyB_4HB_MCP"/>
</dbReference>
<feature type="transmembrane region" description="Helical" evidence="5">
    <location>
        <begin position="192"/>
        <end position="215"/>
    </location>
</feature>
<dbReference type="PANTHER" id="PTHR43531">
    <property type="entry name" value="PROTEIN ICFG"/>
    <property type="match status" value="1"/>
</dbReference>
<dbReference type="CDD" id="cd11386">
    <property type="entry name" value="MCP_signal"/>
    <property type="match status" value="1"/>
</dbReference>
<evidence type="ECO:0000256" key="1">
    <source>
        <dbReference type="ARBA" id="ARBA00004370"/>
    </source>
</evidence>
<gene>
    <name evidence="8" type="ORF">RD110_24000</name>
</gene>
<feature type="domain" description="HAMP" evidence="7">
    <location>
        <begin position="216"/>
        <end position="268"/>
    </location>
</feature>
<proteinExistence type="inferred from homology"/>
<evidence type="ECO:0000256" key="3">
    <source>
        <dbReference type="ARBA" id="ARBA00029447"/>
    </source>
</evidence>
<dbReference type="InterPro" id="IPR004090">
    <property type="entry name" value="Chemotax_Me-accpt_rcpt"/>
</dbReference>
<dbReference type="InterPro" id="IPR004089">
    <property type="entry name" value="MCPsignal_dom"/>
</dbReference>
<dbReference type="Gene3D" id="1.10.287.950">
    <property type="entry name" value="Methyl-accepting chemotaxis protein"/>
    <property type="match status" value="1"/>
</dbReference>
<dbReference type="EMBL" id="CP019236">
    <property type="protein sequence ID" value="APW39890.1"/>
    <property type="molecule type" value="Genomic_DNA"/>
</dbReference>
<keyword evidence="4" id="KW-0807">Transducer</keyword>
<dbReference type="Proteomes" id="UP000186609">
    <property type="component" value="Chromosome"/>
</dbReference>
<dbReference type="PROSITE" id="PS50111">
    <property type="entry name" value="CHEMOTAXIS_TRANSDUC_2"/>
    <property type="match status" value="1"/>
</dbReference>
<dbReference type="PROSITE" id="PS50885">
    <property type="entry name" value="HAMP"/>
    <property type="match status" value="1"/>
</dbReference>
<dbReference type="RefSeq" id="WP_076202774.1">
    <property type="nucleotide sequence ID" value="NZ_CP019236.1"/>
</dbReference>
<name>A0A1P8K1K8_9BURK</name>
<protein>
    <submittedName>
        <fullName evidence="8">Chemotaxis protein</fullName>
    </submittedName>
</protein>
<dbReference type="GO" id="GO:0006935">
    <property type="term" value="P:chemotaxis"/>
    <property type="evidence" value="ECO:0007669"/>
    <property type="project" value="InterPro"/>
</dbReference>
<keyword evidence="5" id="KW-0812">Transmembrane</keyword>
<dbReference type="GO" id="GO:0004888">
    <property type="term" value="F:transmembrane signaling receptor activity"/>
    <property type="evidence" value="ECO:0007669"/>
    <property type="project" value="InterPro"/>
</dbReference>
<evidence type="ECO:0000256" key="4">
    <source>
        <dbReference type="PROSITE-ProRule" id="PRU00284"/>
    </source>
</evidence>
<keyword evidence="5" id="KW-1133">Transmembrane helix</keyword>
<feature type="transmembrane region" description="Helical" evidence="5">
    <location>
        <begin position="12"/>
        <end position="35"/>
    </location>
</feature>
<evidence type="ECO:0000259" key="7">
    <source>
        <dbReference type="PROSITE" id="PS50885"/>
    </source>
</evidence>
<dbReference type="OrthoDB" id="8790700at2"/>
<dbReference type="Pfam" id="PF00672">
    <property type="entry name" value="HAMP"/>
    <property type="match status" value="1"/>
</dbReference>
<dbReference type="GO" id="GO:0005886">
    <property type="term" value="C:plasma membrane"/>
    <property type="evidence" value="ECO:0007669"/>
    <property type="project" value="TreeGrafter"/>
</dbReference>